<dbReference type="AlphaFoldDB" id="A0AAD7DR30"/>
<sequence>MSRRKIGWQSLSQVSVSVSPSNRWGGRRESELGVVRLGVTQCRIGHCFTGEYYSQFVPSENVDCPCGEAFQTCEHLLRECPQYEDQRHVLEAVSRVISLPEILGTKEGITALAEFLETSGAFTKTGKPRRPLDLPFFEDEDEPEDSDDDGDG</sequence>
<feature type="region of interest" description="Disordered" evidence="1">
    <location>
        <begin position="124"/>
        <end position="152"/>
    </location>
</feature>
<evidence type="ECO:0000256" key="1">
    <source>
        <dbReference type="SAM" id="MobiDB-lite"/>
    </source>
</evidence>
<comment type="caution">
    <text evidence="2">The sequence shown here is derived from an EMBL/GenBank/DDBJ whole genome shotgun (WGS) entry which is preliminary data.</text>
</comment>
<reference evidence="2" key="1">
    <citation type="submission" date="2023-03" db="EMBL/GenBank/DDBJ databases">
        <title>Massive genome expansion in bonnet fungi (Mycena s.s.) driven by repeated elements and novel gene families across ecological guilds.</title>
        <authorList>
            <consortium name="Lawrence Berkeley National Laboratory"/>
            <person name="Harder C.B."/>
            <person name="Miyauchi S."/>
            <person name="Viragh M."/>
            <person name="Kuo A."/>
            <person name="Thoen E."/>
            <person name="Andreopoulos B."/>
            <person name="Lu D."/>
            <person name="Skrede I."/>
            <person name="Drula E."/>
            <person name="Henrissat B."/>
            <person name="Morin E."/>
            <person name="Kohler A."/>
            <person name="Barry K."/>
            <person name="LaButti K."/>
            <person name="Morin E."/>
            <person name="Salamov A."/>
            <person name="Lipzen A."/>
            <person name="Mereny Z."/>
            <person name="Hegedus B."/>
            <person name="Baldrian P."/>
            <person name="Stursova M."/>
            <person name="Weitz H."/>
            <person name="Taylor A."/>
            <person name="Grigoriev I.V."/>
            <person name="Nagy L.G."/>
            <person name="Martin F."/>
            <person name="Kauserud H."/>
        </authorList>
    </citation>
    <scope>NUCLEOTIDE SEQUENCE</scope>
    <source>
        <strain evidence="2">CBHHK182m</strain>
    </source>
</reference>
<keyword evidence="3" id="KW-1185">Reference proteome</keyword>
<protein>
    <submittedName>
        <fullName evidence="2">Uncharacterized protein</fullName>
    </submittedName>
</protein>
<accession>A0AAD7DR30</accession>
<evidence type="ECO:0000313" key="3">
    <source>
        <dbReference type="Proteomes" id="UP001215598"/>
    </source>
</evidence>
<dbReference type="Proteomes" id="UP001215598">
    <property type="component" value="Unassembled WGS sequence"/>
</dbReference>
<dbReference type="EMBL" id="JARKIB010000605">
    <property type="protein sequence ID" value="KAJ7697761.1"/>
    <property type="molecule type" value="Genomic_DNA"/>
</dbReference>
<evidence type="ECO:0000313" key="2">
    <source>
        <dbReference type="EMBL" id="KAJ7697761.1"/>
    </source>
</evidence>
<feature type="compositionally biased region" description="Acidic residues" evidence="1">
    <location>
        <begin position="136"/>
        <end position="152"/>
    </location>
</feature>
<proteinExistence type="predicted"/>
<gene>
    <name evidence="2" type="ORF">B0H16DRAFT_1349954</name>
</gene>
<organism evidence="2 3">
    <name type="scientific">Mycena metata</name>
    <dbReference type="NCBI Taxonomy" id="1033252"/>
    <lineage>
        <taxon>Eukaryota</taxon>
        <taxon>Fungi</taxon>
        <taxon>Dikarya</taxon>
        <taxon>Basidiomycota</taxon>
        <taxon>Agaricomycotina</taxon>
        <taxon>Agaricomycetes</taxon>
        <taxon>Agaricomycetidae</taxon>
        <taxon>Agaricales</taxon>
        <taxon>Marasmiineae</taxon>
        <taxon>Mycenaceae</taxon>
        <taxon>Mycena</taxon>
    </lineage>
</organism>
<name>A0AAD7DR30_9AGAR</name>